<evidence type="ECO:0000313" key="9">
    <source>
        <dbReference type="EMBL" id="CAK9002799.1"/>
    </source>
</evidence>
<evidence type="ECO:0000256" key="1">
    <source>
        <dbReference type="ARBA" id="ARBA00004141"/>
    </source>
</evidence>
<dbReference type="InterPro" id="IPR004710">
    <property type="entry name" value="Bilac:Na_transpt"/>
</dbReference>
<feature type="region of interest" description="Disordered" evidence="6">
    <location>
        <begin position="326"/>
        <end position="353"/>
    </location>
</feature>
<keyword evidence="4 7" id="KW-1133">Transmembrane helix</keyword>
<evidence type="ECO:0000256" key="3">
    <source>
        <dbReference type="ARBA" id="ARBA00022692"/>
    </source>
</evidence>
<comment type="similarity">
    <text evidence="2">Belongs to the bile acid:sodium symporter (BASS) (TC 2.A.28) family.</text>
</comment>
<feature type="transmembrane region" description="Helical" evidence="7">
    <location>
        <begin position="193"/>
        <end position="214"/>
    </location>
</feature>
<accession>A0ABP0IN04</accession>
<reference evidence="9 10" key="1">
    <citation type="submission" date="2024-02" db="EMBL/GenBank/DDBJ databases">
        <authorList>
            <person name="Chen Y."/>
            <person name="Shah S."/>
            <person name="Dougan E. K."/>
            <person name="Thang M."/>
            <person name="Chan C."/>
        </authorList>
    </citation>
    <scope>NUCLEOTIDE SEQUENCE [LARGE SCALE GENOMIC DNA]</scope>
</reference>
<feature type="chain" id="PRO_5046259420" evidence="8">
    <location>
        <begin position="24"/>
        <end position="353"/>
    </location>
</feature>
<keyword evidence="10" id="KW-1185">Reference proteome</keyword>
<dbReference type="PANTHER" id="PTHR10361">
    <property type="entry name" value="SODIUM-BILE ACID COTRANSPORTER"/>
    <property type="match status" value="1"/>
</dbReference>
<evidence type="ECO:0000256" key="5">
    <source>
        <dbReference type="ARBA" id="ARBA00023136"/>
    </source>
</evidence>
<keyword evidence="5 7" id="KW-0472">Membrane</keyword>
<evidence type="ECO:0000256" key="8">
    <source>
        <dbReference type="SAM" id="SignalP"/>
    </source>
</evidence>
<evidence type="ECO:0000256" key="2">
    <source>
        <dbReference type="ARBA" id="ARBA00006528"/>
    </source>
</evidence>
<feature type="transmembrane region" description="Helical" evidence="7">
    <location>
        <begin position="260"/>
        <end position="279"/>
    </location>
</feature>
<feature type="signal peptide" evidence="8">
    <location>
        <begin position="1"/>
        <end position="23"/>
    </location>
</feature>
<dbReference type="Pfam" id="PF01758">
    <property type="entry name" value="SBF"/>
    <property type="match status" value="1"/>
</dbReference>
<organism evidence="9 10">
    <name type="scientific">Durusdinium trenchii</name>
    <dbReference type="NCBI Taxonomy" id="1381693"/>
    <lineage>
        <taxon>Eukaryota</taxon>
        <taxon>Sar</taxon>
        <taxon>Alveolata</taxon>
        <taxon>Dinophyceae</taxon>
        <taxon>Suessiales</taxon>
        <taxon>Symbiodiniaceae</taxon>
        <taxon>Durusdinium</taxon>
    </lineage>
</organism>
<feature type="transmembrane region" description="Helical" evidence="7">
    <location>
        <begin position="39"/>
        <end position="61"/>
    </location>
</feature>
<comment type="caution">
    <text evidence="9">The sequence shown here is derived from an EMBL/GenBank/DDBJ whole genome shotgun (WGS) entry which is preliminary data.</text>
</comment>
<keyword evidence="8" id="KW-0732">Signal</keyword>
<dbReference type="EMBL" id="CAXAMM010004202">
    <property type="protein sequence ID" value="CAK9002799.1"/>
    <property type="molecule type" value="Genomic_DNA"/>
</dbReference>
<comment type="subcellular location">
    <subcellularLocation>
        <location evidence="1">Membrane</location>
        <topology evidence="1">Multi-pass membrane protein</topology>
    </subcellularLocation>
</comment>
<dbReference type="InterPro" id="IPR038770">
    <property type="entry name" value="Na+/solute_symporter_sf"/>
</dbReference>
<evidence type="ECO:0000313" key="10">
    <source>
        <dbReference type="Proteomes" id="UP001642464"/>
    </source>
</evidence>
<dbReference type="PANTHER" id="PTHR10361:SF28">
    <property type="entry name" value="P3 PROTEIN-RELATED"/>
    <property type="match status" value="1"/>
</dbReference>
<feature type="transmembrane region" description="Helical" evidence="7">
    <location>
        <begin position="94"/>
        <end position="115"/>
    </location>
</feature>
<evidence type="ECO:0000256" key="6">
    <source>
        <dbReference type="SAM" id="MobiDB-lite"/>
    </source>
</evidence>
<dbReference type="InterPro" id="IPR002657">
    <property type="entry name" value="BilAc:Na_symport/Acr3"/>
</dbReference>
<dbReference type="Gene3D" id="1.20.1530.20">
    <property type="match status" value="1"/>
</dbReference>
<evidence type="ECO:0000256" key="7">
    <source>
        <dbReference type="SAM" id="Phobius"/>
    </source>
</evidence>
<name>A0ABP0IN04_9DINO</name>
<proteinExistence type="inferred from homology"/>
<sequence length="353" mass="38285">MQLVFAIIAQVLLFLLLAGLSGSVDIDLLRQRFRQKTSIAFGVACQFIVLPCLGFSAAKAFQFDPVVGIMLITVTSSPGGAYSNWWCSVCNADLALSIAMTTCSTVLSCGLTPLNMLLYTYGAYGESLNFNFFQLVQPVMVAAAAIFSGLLVSYCIPKSRRICNIVGNICGILLITLNVLVSSRDDPVWDKDLIFYVGVGLPCVCSVLVALGLAKVSCRVSAPEAVAIAVEVCYQNTGLAMAIALSAFDKKDASRAAGVPLFYAFLQVCVLPMFLLVAWKSGQTYAPSKDPIWRVIFYNYQPKHSVQAWPSNRDLEAPKANQLNASPLGKYQHQGDEENAKQSVHIVPEPDKE</sequence>
<feature type="transmembrane region" description="Helical" evidence="7">
    <location>
        <begin position="135"/>
        <end position="155"/>
    </location>
</feature>
<keyword evidence="3 7" id="KW-0812">Transmembrane</keyword>
<protein>
    <submittedName>
        <fullName evidence="9">Ileal (Solute carrier family 10 member 2</fullName>
    </submittedName>
</protein>
<feature type="transmembrane region" description="Helical" evidence="7">
    <location>
        <begin position="226"/>
        <end position="248"/>
    </location>
</feature>
<evidence type="ECO:0000256" key="4">
    <source>
        <dbReference type="ARBA" id="ARBA00022989"/>
    </source>
</evidence>
<gene>
    <name evidence="9" type="ORF">SCF082_LOCUS7481</name>
</gene>
<dbReference type="Proteomes" id="UP001642464">
    <property type="component" value="Unassembled WGS sequence"/>
</dbReference>
<feature type="transmembrane region" description="Helical" evidence="7">
    <location>
        <begin position="162"/>
        <end position="181"/>
    </location>
</feature>